<comment type="caution">
    <text evidence="3">The sequence shown here is derived from an EMBL/GenBank/DDBJ whole genome shotgun (WGS) entry which is preliminary data.</text>
</comment>
<evidence type="ECO:0000256" key="1">
    <source>
        <dbReference type="SAM" id="MobiDB-lite"/>
    </source>
</evidence>
<dbReference type="InterPro" id="IPR036691">
    <property type="entry name" value="Endo/exonu/phosph_ase_sf"/>
</dbReference>
<dbReference type="SUPFAM" id="SSF56219">
    <property type="entry name" value="DNase I-like"/>
    <property type="match status" value="1"/>
</dbReference>
<feature type="region of interest" description="Disordered" evidence="1">
    <location>
        <begin position="176"/>
        <end position="228"/>
    </location>
</feature>
<accession>A0A438EVH8</accession>
<feature type="transmembrane region" description="Helical" evidence="2">
    <location>
        <begin position="89"/>
        <end position="110"/>
    </location>
</feature>
<keyword evidence="2" id="KW-0812">Transmembrane</keyword>
<dbReference type="AlphaFoldDB" id="A0A438EVH8"/>
<sequence length="1155" mass="129523">MLERKSLCLAFILPGSSIRGNPKAITFWDSLIDKILQILDGWKNLFLSLDGRITLKQTYLLHIPNYFLSIFKIPSLVVSTIEKLQRDFFWLRGITLILGLPISLWVPSILRRVGEECGGFLGIDPLTERKEDLEWPRIQVKINGGALPSSLEIGVEGEIYVVSLWWEIPPAIRKKQEDGRDEFGRQRGEVRGDGDPRAGWRVGEKPGARTKEQRRSEEGRESSSSGLGLGLVGLKRDYGPATQGPLLSKGAVLAADGLECGPAEGRASEGLELLSHGPAILVGGYLGQLQSKYMGIGSEEDLGLKMEMEFIKCREKEISGKQMSALQCSMAEREIVDEAFRYGSSSNPRVGESSLFSSSLFGRTPEREFCDHSGDLRVSPPERKHDRTCSYRGDTARREGCWDLIAINCDALAVQNPAWTPAMSGPQVLRSEKETNWEESSLAKFSKLLGFSIEADELECEGANDVNKRRIIKSVVRKQKVDLVCIQETKIQLMTDGVVKSLGVGRFLDWRTLEAAKQLESGCSRVFMAPSPKRIGSVFGMNLEQSEVFGVTHGGSFTWSGGLHNQAWARLDRFLVSPRWLDQFSNVTQKRLSRYIRSFSNHNRGGGKRRGPSPFRFENMWLKVEGFKDLLRVGGRGCRSVEVFGNLESNKLAALQQVDYWDQVESERRLSEEEFSRKKEAKEGYAKWVKMEEIHWRQLSRELWLREGDKNTGGGHLGAAIHGRGGPFGPNGHEWGQGSRSDGFTGAFWQFCWEFVKEEVLEMFKEFHEHNTFLKSLNATFLVLIPKKGGAEELGDFRPISLLGGLYKLLAKILDASLIANEVIDSWKKEGKKGLILEGVDMELYIDCQVLSISKWGASGFFPSSKGLRQGDPLSPYLFIMGMEVLSALIRRAVEGGCITGCRIQRGRGRLRFGLRINLAKSEIIPVGEVDEILEMAVELGCKVGQLPSTYLGLPLGAPNKAGYVWDGVEERMRWKLALWKRQYLSKGGSGEKTRKIAKRFLVGGGSTERKAHLVSWERVCVSKEKGGLGLRKLVHLNKALLGKWVWRFARAKEEMWKRVLVAKYGQEEFGWRTKKANGAFGVGLWKEIMKEADWCWNNMILKVEKAPKSGFGRTLGVGMWSWPGDSLNSSMWLPKKVPLWGIYGTRMLAKEAGT</sequence>
<feature type="compositionally biased region" description="Basic and acidic residues" evidence="1">
    <location>
        <begin position="176"/>
        <end position="221"/>
    </location>
</feature>
<protein>
    <submittedName>
        <fullName evidence="3">Uncharacterized protein</fullName>
    </submittedName>
</protein>
<organism evidence="3 4">
    <name type="scientific">Vitis vinifera</name>
    <name type="common">Grape</name>
    <dbReference type="NCBI Taxonomy" id="29760"/>
    <lineage>
        <taxon>Eukaryota</taxon>
        <taxon>Viridiplantae</taxon>
        <taxon>Streptophyta</taxon>
        <taxon>Embryophyta</taxon>
        <taxon>Tracheophyta</taxon>
        <taxon>Spermatophyta</taxon>
        <taxon>Magnoliopsida</taxon>
        <taxon>eudicotyledons</taxon>
        <taxon>Gunneridae</taxon>
        <taxon>Pentapetalae</taxon>
        <taxon>rosids</taxon>
        <taxon>Vitales</taxon>
        <taxon>Vitaceae</taxon>
        <taxon>Viteae</taxon>
        <taxon>Vitis</taxon>
    </lineage>
</organism>
<dbReference type="EMBL" id="QGNW01001179">
    <property type="protein sequence ID" value="RVW51715.1"/>
    <property type="molecule type" value="Genomic_DNA"/>
</dbReference>
<evidence type="ECO:0000256" key="2">
    <source>
        <dbReference type="SAM" id="Phobius"/>
    </source>
</evidence>
<name>A0A438EVH8_VITVI</name>
<gene>
    <name evidence="3" type="ORF">CK203_066743</name>
</gene>
<dbReference type="PANTHER" id="PTHR33116:SF78">
    <property type="entry name" value="OS12G0587133 PROTEIN"/>
    <property type="match status" value="1"/>
</dbReference>
<evidence type="ECO:0000313" key="3">
    <source>
        <dbReference type="EMBL" id="RVW51715.1"/>
    </source>
</evidence>
<dbReference type="Proteomes" id="UP000288805">
    <property type="component" value="Unassembled WGS sequence"/>
</dbReference>
<keyword evidence="2" id="KW-1133">Transmembrane helix</keyword>
<evidence type="ECO:0000313" key="4">
    <source>
        <dbReference type="Proteomes" id="UP000288805"/>
    </source>
</evidence>
<reference evidence="3 4" key="1">
    <citation type="journal article" date="2018" name="PLoS Genet.">
        <title>Population sequencing reveals clonal diversity and ancestral inbreeding in the grapevine cultivar Chardonnay.</title>
        <authorList>
            <person name="Roach M.J."/>
            <person name="Johnson D.L."/>
            <person name="Bohlmann J."/>
            <person name="van Vuuren H.J."/>
            <person name="Jones S.J."/>
            <person name="Pretorius I.S."/>
            <person name="Schmidt S.A."/>
            <person name="Borneman A.R."/>
        </authorList>
    </citation>
    <scope>NUCLEOTIDE SEQUENCE [LARGE SCALE GENOMIC DNA]</scope>
    <source>
        <strain evidence="4">cv. Chardonnay</strain>
        <tissue evidence="3">Leaf</tissue>
    </source>
</reference>
<dbReference type="PANTHER" id="PTHR33116">
    <property type="entry name" value="REVERSE TRANSCRIPTASE ZINC-BINDING DOMAIN-CONTAINING PROTEIN-RELATED-RELATED"/>
    <property type="match status" value="1"/>
</dbReference>
<proteinExistence type="predicted"/>
<keyword evidence="2" id="KW-0472">Membrane</keyword>